<comment type="caution">
    <text evidence="1">The sequence shown here is derived from an EMBL/GenBank/DDBJ whole genome shotgun (WGS) entry which is preliminary data.</text>
</comment>
<reference evidence="2" key="1">
    <citation type="journal article" date="2023" name="Nat. Plants">
        <title>Single-cell RNA sequencing provides a high-resolution roadmap for understanding the multicellular compartmentation of specialized metabolism.</title>
        <authorList>
            <person name="Sun S."/>
            <person name="Shen X."/>
            <person name="Li Y."/>
            <person name="Li Y."/>
            <person name="Wang S."/>
            <person name="Li R."/>
            <person name="Zhang H."/>
            <person name="Shen G."/>
            <person name="Guo B."/>
            <person name="Wei J."/>
            <person name="Xu J."/>
            <person name="St-Pierre B."/>
            <person name="Chen S."/>
            <person name="Sun C."/>
        </authorList>
    </citation>
    <scope>NUCLEOTIDE SEQUENCE [LARGE SCALE GENOMIC DNA]</scope>
</reference>
<gene>
    <name evidence="1" type="ORF">M9H77_15254</name>
</gene>
<accession>A0ACC0B0K9</accession>
<protein>
    <submittedName>
        <fullName evidence="1">Uncharacterized protein</fullName>
    </submittedName>
</protein>
<dbReference type="Proteomes" id="UP001060085">
    <property type="component" value="Linkage Group LG04"/>
</dbReference>
<dbReference type="EMBL" id="CM044704">
    <property type="protein sequence ID" value="KAI5665401.1"/>
    <property type="molecule type" value="Genomic_DNA"/>
</dbReference>
<evidence type="ECO:0000313" key="2">
    <source>
        <dbReference type="Proteomes" id="UP001060085"/>
    </source>
</evidence>
<name>A0ACC0B0K9_CATRO</name>
<organism evidence="1 2">
    <name type="scientific">Catharanthus roseus</name>
    <name type="common">Madagascar periwinkle</name>
    <name type="synonym">Vinca rosea</name>
    <dbReference type="NCBI Taxonomy" id="4058"/>
    <lineage>
        <taxon>Eukaryota</taxon>
        <taxon>Viridiplantae</taxon>
        <taxon>Streptophyta</taxon>
        <taxon>Embryophyta</taxon>
        <taxon>Tracheophyta</taxon>
        <taxon>Spermatophyta</taxon>
        <taxon>Magnoliopsida</taxon>
        <taxon>eudicotyledons</taxon>
        <taxon>Gunneridae</taxon>
        <taxon>Pentapetalae</taxon>
        <taxon>asterids</taxon>
        <taxon>lamiids</taxon>
        <taxon>Gentianales</taxon>
        <taxon>Apocynaceae</taxon>
        <taxon>Rauvolfioideae</taxon>
        <taxon>Vinceae</taxon>
        <taxon>Catharanthinae</taxon>
        <taxon>Catharanthus</taxon>
    </lineage>
</organism>
<evidence type="ECO:0000313" key="1">
    <source>
        <dbReference type="EMBL" id="KAI5665401.1"/>
    </source>
</evidence>
<proteinExistence type="predicted"/>
<sequence length="331" mass="37591">MDTLSLVPLRHLRTHYISMITTAIRRPLSKLPMPNFSAFVSVIDAYLSFYFRYCGLVPLTVNIDDQTYIHFWAVNNPKPDKPNLVILHGYGADSKWQFVNQIGLLSKYFNVYAPDLIFFGKSYSKHSDRTDAFQANCVAEGLRKLGVIRYSVYGISYGGFVAYRMAEIHSDAVEKMVIASSGITCTKEQKIKQLETVGKDFTEVLLPQKPEDLRLLVELSFSKSDPFKWVPDLIIQQMINVLGKGHVKEKRELAQYLVQSAEDNNLRNITQETLLVWGDKDKVFPISFAMDLQRNLGSKARLEILKNSGHALNMESANELNHCIKAFILGS</sequence>
<keyword evidence="2" id="KW-1185">Reference proteome</keyword>